<dbReference type="InterPro" id="IPR003890">
    <property type="entry name" value="MIF4G-like_typ-3"/>
</dbReference>
<dbReference type="InterPro" id="IPR003891">
    <property type="entry name" value="Initiation_fac_eIF4g_MI"/>
</dbReference>
<dbReference type="InterPro" id="IPR016024">
    <property type="entry name" value="ARM-type_fold"/>
</dbReference>
<keyword evidence="5" id="KW-0539">Nucleus</keyword>
<protein>
    <recommendedName>
        <fullName evidence="6">Pre-mRNA-splicing factor CWC22</fullName>
    </recommendedName>
</protein>
<keyword evidence="4" id="KW-0508">mRNA splicing</keyword>
<feature type="region of interest" description="Disordered" evidence="7">
    <location>
        <begin position="543"/>
        <end position="570"/>
    </location>
</feature>
<keyword evidence="3" id="KW-0507">mRNA processing</keyword>
<dbReference type="Gene3D" id="1.25.40.180">
    <property type="match status" value="1"/>
</dbReference>
<dbReference type="STRING" id="984485.A0A1E4RSF9"/>
<dbReference type="Pfam" id="PF02854">
    <property type="entry name" value="MIF4G"/>
    <property type="match status" value="1"/>
</dbReference>
<evidence type="ECO:0000256" key="7">
    <source>
        <dbReference type="SAM" id="MobiDB-lite"/>
    </source>
</evidence>
<dbReference type="EMBL" id="KV454538">
    <property type="protein sequence ID" value="ODV70219.1"/>
    <property type="molecule type" value="Genomic_DNA"/>
</dbReference>
<sequence length="570" mass="66226">MASELAWKEYETLVHHQNNGQQITASRFEKLGEKIESSNEFESDSYQRYKWMKLRKDIETLILQLSRENIKDTAVSLFGLNLNRGKGILIRSIIKQQIEEPKNTAIYSSLISIINLKITDVGKVLGSRLIVQFKKNYIRNNRRLVRNSITFMCQLVNQRVINEIIILEILQILLDKKPTSQGIELSCEIIKLNGKLLMGSARSAFDMIITRLRNLMGEISIDEKGMQKIENIFRLSRNQFRFFKILEEDLDLIEEEDQTTHIIDINDEIDMKIDQDYYEYDGNYEDNEKAYENIRKDILGDDEEEEGEEEEEDEEEVAEEGEELQEFKDMTESNLLNYQKTIYLTIMSSMSSDEAVHKLIKLNQSNQQKDEVLIDMIIKCCSQEKTYSKYYGVIGEKMILMKKWHSIMVQQFKHTYGNIHEYENNQIRNVGKFFGHLFASDKLSIEDSWDEIIMTEEETNLASRVFIKFIFQEMIEEIGLKTVHNMISDDAVKGKISGLFPVNGSDLDHVRFLINYFTAIGLGVLTEEMRLGLAQLSRGRSRSVSSHSSYSRSGSSSRSRSYSRSRSNSP</sequence>
<evidence type="ECO:0000256" key="6">
    <source>
        <dbReference type="ARBA" id="ARBA00040804"/>
    </source>
</evidence>
<evidence type="ECO:0000313" key="10">
    <source>
        <dbReference type="Proteomes" id="UP000095085"/>
    </source>
</evidence>
<dbReference type="Pfam" id="PF02847">
    <property type="entry name" value="MA3"/>
    <property type="match status" value="1"/>
</dbReference>
<evidence type="ECO:0000313" key="9">
    <source>
        <dbReference type="EMBL" id="ODV70219.1"/>
    </source>
</evidence>
<gene>
    <name evidence="9" type="ORF">HYPBUDRAFT_4112</name>
</gene>
<proteinExistence type="inferred from homology"/>
<dbReference type="PROSITE" id="PS51366">
    <property type="entry name" value="MI"/>
    <property type="match status" value="1"/>
</dbReference>
<dbReference type="SMART" id="SM00544">
    <property type="entry name" value="MA3"/>
    <property type="match status" value="1"/>
</dbReference>
<dbReference type="SMART" id="SM00543">
    <property type="entry name" value="MIF4G"/>
    <property type="match status" value="1"/>
</dbReference>
<accession>A0A1E4RSF9</accession>
<keyword evidence="10" id="KW-1185">Reference proteome</keyword>
<evidence type="ECO:0000256" key="5">
    <source>
        <dbReference type="ARBA" id="ARBA00023242"/>
    </source>
</evidence>
<reference evidence="10" key="1">
    <citation type="submission" date="2016-05" db="EMBL/GenBank/DDBJ databases">
        <title>Comparative genomics of biotechnologically important yeasts.</title>
        <authorList>
            <consortium name="DOE Joint Genome Institute"/>
            <person name="Riley R."/>
            <person name="Haridas S."/>
            <person name="Wolfe K.H."/>
            <person name="Lopes M.R."/>
            <person name="Hittinger C.T."/>
            <person name="Goker M."/>
            <person name="Salamov A."/>
            <person name="Wisecaver J."/>
            <person name="Long T.M."/>
            <person name="Aerts A.L."/>
            <person name="Barry K."/>
            <person name="Choi C."/>
            <person name="Clum A."/>
            <person name="Coughlan A.Y."/>
            <person name="Deshpande S."/>
            <person name="Douglass A.P."/>
            <person name="Hanson S.J."/>
            <person name="Klenk H.-P."/>
            <person name="Labutti K."/>
            <person name="Lapidus A."/>
            <person name="Lindquist E."/>
            <person name="Lipzen A."/>
            <person name="Meier-Kolthoff J.P."/>
            <person name="Ohm R.A."/>
            <person name="Otillar R.P."/>
            <person name="Pangilinan J."/>
            <person name="Peng Y."/>
            <person name="Rokas A."/>
            <person name="Rosa C.A."/>
            <person name="Scheuner C."/>
            <person name="Sibirny A.A."/>
            <person name="Slot J.C."/>
            <person name="Stielow J.B."/>
            <person name="Sun H."/>
            <person name="Kurtzman C.P."/>
            <person name="Blackwell M."/>
            <person name="Grigoriev I.V."/>
            <person name="Jeffries T.W."/>
        </authorList>
    </citation>
    <scope>NUCLEOTIDE SEQUENCE [LARGE SCALE GENOMIC DNA]</scope>
    <source>
        <strain evidence="10">NRRL Y-1933</strain>
    </source>
</reference>
<dbReference type="InterPro" id="IPR050781">
    <property type="entry name" value="CWC22_splicing_factor"/>
</dbReference>
<dbReference type="PANTHER" id="PTHR18034:SF3">
    <property type="entry name" value="PRE-MRNA-SPLICING FACTOR CWC22 HOMOLOG"/>
    <property type="match status" value="1"/>
</dbReference>
<dbReference type="PANTHER" id="PTHR18034">
    <property type="entry name" value="CELL CYCLE CONTROL PROTEIN CWF22-RELATED"/>
    <property type="match status" value="1"/>
</dbReference>
<organism evidence="9 10">
    <name type="scientific">Hyphopichia burtonii NRRL Y-1933</name>
    <dbReference type="NCBI Taxonomy" id="984485"/>
    <lineage>
        <taxon>Eukaryota</taxon>
        <taxon>Fungi</taxon>
        <taxon>Dikarya</taxon>
        <taxon>Ascomycota</taxon>
        <taxon>Saccharomycotina</taxon>
        <taxon>Pichiomycetes</taxon>
        <taxon>Debaryomycetaceae</taxon>
        <taxon>Hyphopichia</taxon>
    </lineage>
</organism>
<comment type="subcellular location">
    <subcellularLocation>
        <location evidence="1">Nucleus</location>
    </subcellularLocation>
</comment>
<comment type="similarity">
    <text evidence="2">Belongs to the CWC22 family.</text>
</comment>
<evidence type="ECO:0000256" key="2">
    <source>
        <dbReference type="ARBA" id="ARBA00006856"/>
    </source>
</evidence>
<dbReference type="SUPFAM" id="SSF48371">
    <property type="entry name" value="ARM repeat"/>
    <property type="match status" value="1"/>
</dbReference>
<dbReference type="Proteomes" id="UP000095085">
    <property type="component" value="Unassembled WGS sequence"/>
</dbReference>
<name>A0A1E4RSF9_9ASCO</name>
<dbReference type="GO" id="GO:0003723">
    <property type="term" value="F:RNA binding"/>
    <property type="evidence" value="ECO:0007669"/>
    <property type="project" value="InterPro"/>
</dbReference>
<dbReference type="GO" id="GO:0000398">
    <property type="term" value="P:mRNA splicing, via spliceosome"/>
    <property type="evidence" value="ECO:0007669"/>
    <property type="project" value="TreeGrafter"/>
</dbReference>
<evidence type="ECO:0000256" key="1">
    <source>
        <dbReference type="ARBA" id="ARBA00004123"/>
    </source>
</evidence>
<dbReference type="RefSeq" id="XP_020079286.1">
    <property type="nucleotide sequence ID" value="XM_020223402.1"/>
</dbReference>
<feature type="domain" description="MI" evidence="8">
    <location>
        <begin position="337"/>
        <end position="453"/>
    </location>
</feature>
<dbReference type="GeneID" id="30997951"/>
<dbReference type="AlphaFoldDB" id="A0A1E4RSF9"/>
<evidence type="ECO:0000256" key="4">
    <source>
        <dbReference type="ARBA" id="ARBA00023187"/>
    </source>
</evidence>
<evidence type="ECO:0000256" key="3">
    <source>
        <dbReference type="ARBA" id="ARBA00022664"/>
    </source>
</evidence>
<evidence type="ECO:0000259" key="8">
    <source>
        <dbReference type="PROSITE" id="PS51366"/>
    </source>
</evidence>
<dbReference type="GO" id="GO:0071013">
    <property type="term" value="C:catalytic step 2 spliceosome"/>
    <property type="evidence" value="ECO:0007669"/>
    <property type="project" value="TreeGrafter"/>
</dbReference>
<dbReference type="OrthoDB" id="3938623at2759"/>